<keyword evidence="1" id="KW-0808">Transferase</keyword>
<dbReference type="AlphaFoldDB" id="A0A4P9C6H9"/>
<dbReference type="UniPathway" id="UPA00575"/>
<evidence type="ECO:0000313" key="2">
    <source>
        <dbReference type="EMBL" id="QCT71098.1"/>
    </source>
</evidence>
<feature type="binding site" description="in other chain" evidence="1">
    <location>
        <position position="150"/>
    </location>
    <ligand>
        <name>dUMP</name>
        <dbReference type="ChEBI" id="CHEBI:246422"/>
        <note>ligand shared between dimeric partners</note>
    </ligand>
</feature>
<proteinExistence type="inferred from homology"/>
<accession>A0A4P9C6H9</accession>
<keyword evidence="1" id="KW-0521">NADP</keyword>
<feature type="binding site" evidence="1">
    <location>
        <begin position="76"/>
        <end position="79"/>
    </location>
    <ligand>
        <name>dUMP</name>
        <dbReference type="ChEBI" id="CHEBI:246422"/>
        <note>ligand shared between dimeric partners</note>
    </ligand>
</feature>
<dbReference type="PANTHER" id="PTHR34934">
    <property type="entry name" value="FLAVIN-DEPENDENT THYMIDYLATE SYNTHASE"/>
    <property type="match status" value="1"/>
</dbReference>
<gene>
    <name evidence="1 2" type="primary">thyX</name>
    <name evidence="2" type="ORF">CPZ25_007085</name>
</gene>
<keyword evidence="1" id="KW-0274">FAD</keyword>
<dbReference type="GO" id="GO:0050660">
    <property type="term" value="F:flavin adenine dinucleotide binding"/>
    <property type="evidence" value="ECO:0007669"/>
    <property type="project" value="UniProtKB-UniRule"/>
</dbReference>
<dbReference type="GO" id="GO:0006231">
    <property type="term" value="P:dTMP biosynthetic process"/>
    <property type="evidence" value="ECO:0007669"/>
    <property type="project" value="UniProtKB-UniRule"/>
</dbReference>
<feature type="binding site" evidence="1">
    <location>
        <begin position="166"/>
        <end position="168"/>
    </location>
    <ligand>
        <name>FAD</name>
        <dbReference type="ChEBI" id="CHEBI:57692"/>
        <note>ligand shared between neighboring subunits</note>
    </ligand>
</feature>
<keyword evidence="1" id="KW-0489">Methyltransferase</keyword>
<dbReference type="PROSITE" id="PS51331">
    <property type="entry name" value="THYX"/>
    <property type="match status" value="1"/>
</dbReference>
<name>A0A4P9C6H9_EUBML</name>
<feature type="binding site" description="in other chain" evidence="1">
    <location>
        <begin position="87"/>
        <end position="91"/>
    </location>
    <ligand>
        <name>dUMP</name>
        <dbReference type="ChEBI" id="CHEBI:246422"/>
        <note>ligand shared between dimeric partners</note>
    </ligand>
</feature>
<comment type="pathway">
    <text evidence="1">Pyrimidine metabolism; dTTP biosynthesis.</text>
</comment>
<keyword evidence="1" id="KW-0285">Flavoprotein</keyword>
<dbReference type="RefSeq" id="WP_096920692.1">
    <property type="nucleotide sequence ID" value="NZ_CP029487.1"/>
</dbReference>
<comment type="function">
    <text evidence="1">Catalyzes the reductive methylation of 2'-deoxyuridine-5'-monophosphate (dUMP) to 2'-deoxythymidine-5'-monophosphate (dTMP) while utilizing 5,10-methylenetetrahydrofolate (mTHF) as the methyl donor, and NADPH and FADH(2) as the reductant.</text>
</comment>
<dbReference type="Gene3D" id="3.30.1360.170">
    <property type="match status" value="1"/>
</dbReference>
<dbReference type="GO" id="GO:0004799">
    <property type="term" value="F:thymidylate synthase activity"/>
    <property type="evidence" value="ECO:0007669"/>
    <property type="project" value="TreeGrafter"/>
</dbReference>
<feature type="binding site" evidence="1">
    <location>
        <position position="56"/>
    </location>
    <ligand>
        <name>FAD</name>
        <dbReference type="ChEBI" id="CHEBI:57692"/>
        <note>ligand shared between neighboring subunits</note>
    </ligand>
</feature>
<protein>
    <recommendedName>
        <fullName evidence="1">Flavin-dependent thymidylate synthase</fullName>
        <shortName evidence="1">FDTS</shortName>
        <ecNumber evidence="1">2.1.1.148</ecNumber>
    </recommendedName>
    <alternativeName>
        <fullName evidence="1">FAD-dependent thymidylate synthase</fullName>
    </alternativeName>
    <alternativeName>
        <fullName evidence="1">Thymidylate synthase ThyX</fullName>
        <shortName evidence="1">TS</shortName>
        <shortName evidence="1">TSase</shortName>
    </alternativeName>
</protein>
<feature type="binding site" evidence="1">
    <location>
        <position position="177"/>
    </location>
    <ligand>
        <name>dUMP</name>
        <dbReference type="ChEBI" id="CHEBI:246422"/>
        <note>ligand shared between dimeric partners</note>
    </ligand>
</feature>
<feature type="binding site" evidence="1">
    <location>
        <position position="172"/>
    </location>
    <ligand>
        <name>FAD</name>
        <dbReference type="ChEBI" id="CHEBI:57692"/>
        <note>ligand shared between neighboring subunits</note>
    </ligand>
</feature>
<dbReference type="HAMAP" id="MF_01408">
    <property type="entry name" value="ThyX"/>
    <property type="match status" value="1"/>
</dbReference>
<dbReference type="KEGG" id="emt:CPZ25_007085"/>
<dbReference type="EC" id="2.1.1.148" evidence="1"/>
<comment type="catalytic activity">
    <reaction evidence="1">
        <text>dUMP + (6R)-5,10-methylene-5,6,7,8-tetrahydrofolate + NADPH + H(+) = dTMP + (6S)-5,6,7,8-tetrahydrofolate + NADP(+)</text>
        <dbReference type="Rhea" id="RHEA:29043"/>
        <dbReference type="ChEBI" id="CHEBI:15378"/>
        <dbReference type="ChEBI" id="CHEBI:15636"/>
        <dbReference type="ChEBI" id="CHEBI:57453"/>
        <dbReference type="ChEBI" id="CHEBI:57783"/>
        <dbReference type="ChEBI" id="CHEBI:58349"/>
        <dbReference type="ChEBI" id="CHEBI:63528"/>
        <dbReference type="ChEBI" id="CHEBI:246422"/>
        <dbReference type="EC" id="2.1.1.148"/>
    </reaction>
</comment>
<dbReference type="InterPro" id="IPR036098">
    <property type="entry name" value="Thymidylate_synthase_ThyX_sf"/>
</dbReference>
<dbReference type="SUPFAM" id="SSF69796">
    <property type="entry name" value="Thymidylate synthase-complementing protein Thy1"/>
    <property type="match status" value="1"/>
</dbReference>
<dbReference type="EMBL" id="CP029487">
    <property type="protein sequence ID" value="QCT71098.1"/>
    <property type="molecule type" value="Genomic_DNA"/>
</dbReference>
<feature type="active site" description="Involved in ionization of N3 of dUMP, leading to its activation" evidence="1">
    <location>
        <position position="177"/>
    </location>
</feature>
<organism evidence="2 3">
    <name type="scientific">Eubacterium maltosivorans</name>
    <dbReference type="NCBI Taxonomy" id="2041044"/>
    <lineage>
        <taxon>Bacteria</taxon>
        <taxon>Bacillati</taxon>
        <taxon>Bacillota</taxon>
        <taxon>Clostridia</taxon>
        <taxon>Eubacteriales</taxon>
        <taxon>Eubacteriaceae</taxon>
        <taxon>Eubacterium</taxon>
    </lineage>
</organism>
<comment type="similarity">
    <text evidence="1">Belongs to the thymidylate synthase ThyX family.</text>
</comment>
<evidence type="ECO:0000313" key="3">
    <source>
        <dbReference type="Proteomes" id="UP000218387"/>
    </source>
</evidence>
<dbReference type="InterPro" id="IPR003669">
    <property type="entry name" value="Thymidylate_synthase_ThyX"/>
</dbReference>
<feature type="binding site" evidence="1">
    <location>
        <position position="87"/>
    </location>
    <ligand>
        <name>FAD</name>
        <dbReference type="ChEBI" id="CHEBI:57692"/>
        <note>ligand shared between neighboring subunits</note>
    </ligand>
</feature>
<keyword evidence="3" id="KW-1185">Reference proteome</keyword>
<comment type="cofactor">
    <cofactor evidence="1">
        <name>FAD</name>
        <dbReference type="ChEBI" id="CHEBI:57692"/>
    </cofactor>
    <text evidence="1">Binds 4 FAD per tetramer. Each FAD binding site is formed by three monomers.</text>
</comment>
<sequence>MKVIKPYIEIMEEIDHDKILKKLERCGRTCYKSEDKITEESAARFIKGIVKSGHESVIEHQNITVKFICDRGVSHEIVRHRLASYSQESTRYCNYEDELIVIEPSYLDENSSVTDSNGLNAYWHWGAAMEEVEYNYKKLLELGCKPEEARAVLPNSLKTEVVMTANLREWRHFFKQRCQKAAHPQIRELALALLKYFHEELPEVFEDLWEIYYSDIAFDLPEVKEAWQTE</sequence>
<comment type="subunit">
    <text evidence="1">Homotetramer.</text>
</comment>
<keyword evidence="1" id="KW-0545">Nucleotide biosynthesis</keyword>
<feature type="binding site" evidence="1">
    <location>
        <begin position="79"/>
        <end position="81"/>
    </location>
    <ligand>
        <name>FAD</name>
        <dbReference type="ChEBI" id="CHEBI:57692"/>
        <note>ligand shared between neighboring subunits</note>
    </ligand>
</feature>
<dbReference type="GO" id="GO:0006235">
    <property type="term" value="P:dTTP biosynthetic process"/>
    <property type="evidence" value="ECO:0007669"/>
    <property type="project" value="UniProtKB-UniRule"/>
</dbReference>
<dbReference type="GO" id="GO:0032259">
    <property type="term" value="P:methylation"/>
    <property type="evidence" value="ECO:0007669"/>
    <property type="project" value="UniProtKB-KW"/>
</dbReference>
<evidence type="ECO:0000256" key="1">
    <source>
        <dbReference type="HAMAP-Rule" id="MF_01408"/>
    </source>
</evidence>
<dbReference type="Pfam" id="PF02511">
    <property type="entry name" value="Thy1"/>
    <property type="match status" value="1"/>
</dbReference>
<dbReference type="Proteomes" id="UP000218387">
    <property type="component" value="Chromosome"/>
</dbReference>
<dbReference type="NCBIfam" id="TIGR02170">
    <property type="entry name" value="thyX"/>
    <property type="match status" value="1"/>
</dbReference>
<dbReference type="CDD" id="cd20175">
    <property type="entry name" value="ThyX"/>
    <property type="match status" value="1"/>
</dbReference>
<reference evidence="2 3" key="1">
    <citation type="submission" date="2018-05" db="EMBL/GenBank/DDBJ databases">
        <title>Genome comparison of Eubacterium sp.</title>
        <authorList>
            <person name="Feng Y."/>
            <person name="Sanchez-Andrea I."/>
            <person name="Stams A.J.M."/>
            <person name="De Vos W.M."/>
        </authorList>
    </citation>
    <scope>NUCLEOTIDE SEQUENCE [LARGE SCALE GENOMIC DNA]</scope>
    <source>
        <strain evidence="2 3">YI</strain>
    </source>
</reference>
<dbReference type="GO" id="GO:0050797">
    <property type="term" value="F:thymidylate synthase (FAD) activity"/>
    <property type="evidence" value="ECO:0007669"/>
    <property type="project" value="UniProtKB-UniRule"/>
</dbReference>
<dbReference type="GO" id="GO:0070402">
    <property type="term" value="F:NADPH binding"/>
    <property type="evidence" value="ECO:0007669"/>
    <property type="project" value="TreeGrafter"/>
</dbReference>
<dbReference type="PANTHER" id="PTHR34934:SF1">
    <property type="entry name" value="FLAVIN-DEPENDENT THYMIDYLATE SYNTHASE"/>
    <property type="match status" value="1"/>
</dbReference>